<dbReference type="InterPro" id="IPR036277">
    <property type="entry name" value="SMC_hinge_sf"/>
</dbReference>
<keyword evidence="3 6" id="KW-0067">ATP-binding</keyword>
<protein>
    <recommendedName>
        <fullName evidence="6">Chromosome partition protein Smc</fullName>
    </recommendedName>
</protein>
<dbReference type="PIRSF" id="PIRSF005719">
    <property type="entry name" value="SMC"/>
    <property type="match status" value="1"/>
</dbReference>
<evidence type="ECO:0000259" key="7">
    <source>
        <dbReference type="Pfam" id="PF02463"/>
    </source>
</evidence>
<evidence type="ECO:0000313" key="10">
    <source>
        <dbReference type="Proteomes" id="UP000229278"/>
    </source>
</evidence>
<evidence type="ECO:0000256" key="4">
    <source>
        <dbReference type="ARBA" id="ARBA00023054"/>
    </source>
</evidence>
<evidence type="ECO:0000259" key="8">
    <source>
        <dbReference type="Pfam" id="PF06470"/>
    </source>
</evidence>
<dbReference type="Gene3D" id="3.40.50.300">
    <property type="entry name" value="P-loop containing nucleotide triphosphate hydrolases"/>
    <property type="match status" value="2"/>
</dbReference>
<keyword evidence="1 6" id="KW-0963">Cytoplasm</keyword>
<dbReference type="GO" id="GO:0005737">
    <property type="term" value="C:cytoplasm"/>
    <property type="evidence" value="ECO:0007669"/>
    <property type="project" value="UniProtKB-SubCell"/>
</dbReference>
<keyword evidence="2 6" id="KW-0547">Nucleotide-binding</keyword>
<dbReference type="CDD" id="cd03278">
    <property type="entry name" value="ABC_SMC_barmotin"/>
    <property type="match status" value="1"/>
</dbReference>
<feature type="coiled-coil region" evidence="6">
    <location>
        <begin position="870"/>
        <end position="932"/>
    </location>
</feature>
<dbReference type="AlphaFoldDB" id="A0A2G6PET7"/>
<gene>
    <name evidence="6 9" type="primary">smc</name>
    <name evidence="9" type="ORF">CSA09_03140</name>
</gene>
<accession>A0A2G6PET7</accession>
<feature type="domain" description="SMC hinge" evidence="8">
    <location>
        <begin position="525"/>
        <end position="577"/>
    </location>
</feature>
<evidence type="ECO:0000313" key="9">
    <source>
        <dbReference type="EMBL" id="PIE83081.1"/>
    </source>
</evidence>
<feature type="coiled-coil region" evidence="6">
    <location>
        <begin position="391"/>
        <end position="425"/>
    </location>
</feature>
<evidence type="ECO:0000256" key="5">
    <source>
        <dbReference type="ARBA" id="ARBA00023125"/>
    </source>
</evidence>
<comment type="function">
    <text evidence="6">Required for chromosome condensation and partitioning.</text>
</comment>
<name>A0A2G6PET7_9GAMM</name>
<feature type="coiled-coil region" evidence="6">
    <location>
        <begin position="673"/>
        <end position="700"/>
    </location>
</feature>
<dbReference type="SUPFAM" id="SSF52540">
    <property type="entry name" value="P-loop containing nucleoside triphosphate hydrolases"/>
    <property type="match status" value="1"/>
</dbReference>
<dbReference type="InterPro" id="IPR003395">
    <property type="entry name" value="RecF/RecN/SMC_N"/>
</dbReference>
<dbReference type="Pfam" id="PF06470">
    <property type="entry name" value="SMC_hinge"/>
    <property type="match status" value="1"/>
</dbReference>
<dbReference type="SUPFAM" id="SSF75553">
    <property type="entry name" value="Smc hinge domain"/>
    <property type="match status" value="1"/>
</dbReference>
<comment type="subcellular location">
    <subcellularLocation>
        <location evidence="6">Cytoplasm</location>
    </subcellularLocation>
</comment>
<sequence length="1165" mass="131989">MRLNKIKLVGFKSFVDSTVLHFPANRVAVVGPNGCGKSNIIDAVRWVMGESSARSLRGETMADVIFNGAAGRKPVGQASIELVFDNNQGRLSGTWASYSEIAVRRLIGRDGQSTYFLNGTRCRRRDIADLFLGTGLGARSYAIIEQGTISRVVEARPEELRAFLEEAAGISRYKERRREAETRIRHTRENLDRLDDLREELGRQIQRLQRQVKAAEQYRDYRAQERRLRAELLTLRWRGLQADVLNREQSLNQQETALEALVSEQRKVETGLERRRTEQMALNDRYNEIQGRYYQSGAEISRLEQHIEHQRELQQRREDDWHQIAVMQDQLDEQRIQDQMQCDELATALAATEVELAQALAAKTSAEAMLTDHEAALRDGQVVWEAFGHRKHEAQRQADMEQARIEHLDRQALQNERRLEQLDFERTQFDDSRQKALLAECRKAVELVTEKLEGDQAQLTALDSERSVIRELHNQANLKVQSLREQQQIAQGQLMALRTLHEAAMGCHQGSVKDWLAQHGFAQCPRLVEKLAVAPGWEAAVEAVLADFLDAVCVSDLDKSAHAIETLTEGQLTLLEMSAVERSMGVGPLATNMEMPWSLPGAFAKVSAVTTFDEALMRRAGLKNGEVLVTPEGVLCGRSWLRWSRGSEVEGVLAREREIHELESALAGTAVALEQALTEIRSLDKRLHEHEQACHQLQQHVHQGYQAQVQAMGQLQAAQARREADRSRCAAVATEYKELGFQVEQDREQLQVSRERLEEALSILATLSDQQADMNAQREQQRHVFEESRVRAETARQTLAGQQAVAEALRARLSATRQALQRLDAQKVQLQQRKDQLAAEQTCDAGKVLAEIEIRRDEWLEIRLLSETELQQAREALDACDTELKMLEQERSNCERQAQKQRYHIEEQRLALGELRVHRQHLCEQLRELETEPETLLPTLPEHAAENDWVTRLEQLEQRIQRLGPINLASIEEYAQCSERKQYLDAQNVDLLAALATLEDTIGKIDRETRNRFRDTFNQVNAGLKMLFPRLFGGGQAYLELTGDDVLDAKVMIMAKPPGKRIGSIGLMSGGEKALTAMALVFAIFQLNPAPFCLLDEVDAPLDEANVGRFGSLVKDLSAHIQFIFITHNKATMEIADYLIGVTMQEPGVSRLVAVDMDAAVRWLQ</sequence>
<dbReference type="GO" id="GO:0030261">
    <property type="term" value="P:chromosome condensation"/>
    <property type="evidence" value="ECO:0007669"/>
    <property type="project" value="InterPro"/>
</dbReference>
<comment type="similarity">
    <text evidence="6">Belongs to the SMC family.</text>
</comment>
<dbReference type="GO" id="GO:0016887">
    <property type="term" value="F:ATP hydrolysis activity"/>
    <property type="evidence" value="ECO:0007669"/>
    <property type="project" value="InterPro"/>
</dbReference>
<comment type="caution">
    <text evidence="9">The sequence shown here is derived from an EMBL/GenBank/DDBJ whole genome shotgun (WGS) entry which is preliminary data.</text>
</comment>
<evidence type="ECO:0000256" key="3">
    <source>
        <dbReference type="ARBA" id="ARBA00022840"/>
    </source>
</evidence>
<comment type="domain">
    <text evidence="6">Contains large globular domains required for ATP hydrolysis at each terminus and a third globular domain forming a flexible hinge near the middle of the molecule. These domains are separated by coiled-coil structures.</text>
</comment>
<evidence type="ECO:0000256" key="1">
    <source>
        <dbReference type="ARBA" id="ARBA00022490"/>
    </source>
</evidence>
<dbReference type="GO" id="GO:0003677">
    <property type="term" value="F:DNA binding"/>
    <property type="evidence" value="ECO:0007669"/>
    <property type="project" value="UniProtKB-UniRule"/>
</dbReference>
<evidence type="ECO:0000256" key="6">
    <source>
        <dbReference type="HAMAP-Rule" id="MF_01894"/>
    </source>
</evidence>
<feature type="domain" description="RecF/RecN/SMC N-terminal" evidence="7">
    <location>
        <begin position="3"/>
        <end position="1150"/>
    </location>
</feature>
<dbReference type="Pfam" id="PF02463">
    <property type="entry name" value="SMC_N"/>
    <property type="match status" value="1"/>
</dbReference>
<dbReference type="GO" id="GO:0005694">
    <property type="term" value="C:chromosome"/>
    <property type="evidence" value="ECO:0007669"/>
    <property type="project" value="InterPro"/>
</dbReference>
<dbReference type="InterPro" id="IPR024704">
    <property type="entry name" value="SMC"/>
</dbReference>
<proteinExistence type="inferred from homology"/>
<dbReference type="InterPro" id="IPR027417">
    <property type="entry name" value="P-loop_NTPase"/>
</dbReference>
<keyword evidence="4 6" id="KW-0175">Coiled coil</keyword>
<dbReference type="HAMAP" id="MF_01894">
    <property type="entry name" value="Smc_prok"/>
    <property type="match status" value="1"/>
</dbReference>
<dbReference type="InterPro" id="IPR010935">
    <property type="entry name" value="SMC_hinge"/>
</dbReference>
<comment type="subunit">
    <text evidence="6">Homodimer.</text>
</comment>
<dbReference type="InterPro" id="IPR011890">
    <property type="entry name" value="SMC_prok"/>
</dbReference>
<keyword evidence="5 6" id="KW-0238">DNA-binding</keyword>
<feature type="binding site" evidence="6">
    <location>
        <begin position="32"/>
        <end position="39"/>
    </location>
    <ligand>
        <name>ATP</name>
        <dbReference type="ChEBI" id="CHEBI:30616"/>
    </ligand>
</feature>
<feature type="coiled-coil region" evidence="6">
    <location>
        <begin position="806"/>
        <end position="840"/>
    </location>
</feature>
<dbReference type="GO" id="GO:0007062">
    <property type="term" value="P:sister chromatid cohesion"/>
    <property type="evidence" value="ECO:0007669"/>
    <property type="project" value="InterPro"/>
</dbReference>
<feature type="coiled-coil region" evidence="6">
    <location>
        <begin position="170"/>
        <end position="218"/>
    </location>
</feature>
<dbReference type="GO" id="GO:0006260">
    <property type="term" value="P:DNA replication"/>
    <property type="evidence" value="ECO:0007669"/>
    <property type="project" value="UniProtKB-UniRule"/>
</dbReference>
<evidence type="ECO:0000256" key="2">
    <source>
        <dbReference type="ARBA" id="ARBA00022741"/>
    </source>
</evidence>
<dbReference type="NCBIfam" id="TIGR02168">
    <property type="entry name" value="SMC_prok_B"/>
    <property type="match status" value="1"/>
</dbReference>
<dbReference type="EMBL" id="PDTV01000007">
    <property type="protein sequence ID" value="PIE83081.1"/>
    <property type="molecule type" value="Genomic_DNA"/>
</dbReference>
<organism evidence="9 10">
    <name type="scientific">Candidatus Contendibacter odensensis</name>
    <dbReference type="NCBI Taxonomy" id="1400860"/>
    <lineage>
        <taxon>Bacteria</taxon>
        <taxon>Pseudomonadati</taxon>
        <taxon>Pseudomonadota</taxon>
        <taxon>Gammaproteobacteria</taxon>
        <taxon>Candidatus Competibacteraceae</taxon>
        <taxon>Candidatus Contendibacter</taxon>
    </lineage>
</organism>
<reference evidence="9 10" key="1">
    <citation type="submission" date="2017-10" db="EMBL/GenBank/DDBJ databases">
        <title>Novel microbial diversity and functional potential in the marine mammal oral microbiome.</title>
        <authorList>
            <person name="Dudek N.K."/>
            <person name="Sun C.L."/>
            <person name="Burstein D."/>
            <person name="Kantor R.S."/>
            <person name="Aliaga Goltsman D.S."/>
            <person name="Bik E.M."/>
            <person name="Thomas B.C."/>
            <person name="Banfield J.F."/>
            <person name="Relman D.A."/>
        </authorList>
    </citation>
    <scope>NUCLEOTIDE SEQUENCE [LARGE SCALE GENOMIC DNA]</scope>
    <source>
        <strain evidence="9">DOLJORAL78_50_517</strain>
    </source>
</reference>
<dbReference type="Proteomes" id="UP000229278">
    <property type="component" value="Unassembled WGS sequence"/>
</dbReference>
<dbReference type="GO" id="GO:0005524">
    <property type="term" value="F:ATP binding"/>
    <property type="evidence" value="ECO:0007669"/>
    <property type="project" value="UniProtKB-UniRule"/>
</dbReference>
<dbReference type="GO" id="GO:0007059">
    <property type="term" value="P:chromosome segregation"/>
    <property type="evidence" value="ECO:0007669"/>
    <property type="project" value="UniProtKB-UniRule"/>
</dbReference>
<dbReference type="PANTHER" id="PTHR43977">
    <property type="entry name" value="STRUCTURAL MAINTENANCE OF CHROMOSOMES PROTEIN 3"/>
    <property type="match status" value="1"/>
</dbReference>